<comment type="function">
    <text evidence="10">Decomposes hydrogen peroxide into water and oxygen; serves to protect cells from the toxic effects of hydrogen peroxide.</text>
</comment>
<keyword evidence="8 10" id="KW-0408">Iron</keyword>
<dbReference type="InterPro" id="IPR011614">
    <property type="entry name" value="Catalase_core"/>
</dbReference>
<dbReference type="PROSITE" id="PS00438">
    <property type="entry name" value="CATALASE_2"/>
    <property type="match status" value="1"/>
</dbReference>
<feature type="active site" evidence="11">
    <location>
        <position position="149"/>
    </location>
</feature>
<dbReference type="PROSITE" id="PS00437">
    <property type="entry name" value="CATALASE_1"/>
    <property type="match status" value="1"/>
</dbReference>
<feature type="binding site" evidence="13">
    <location>
        <position position="162"/>
    </location>
    <ligand>
        <name>heme</name>
        <dbReference type="ChEBI" id="CHEBI:30413"/>
    </ligand>
</feature>
<dbReference type="Pfam" id="PF18011">
    <property type="entry name" value="Catalase_C"/>
    <property type="match status" value="1"/>
</dbReference>
<sequence length="694" mass="76758">MDKQILNKTVTGNAGETHQQAKGDAPNLTTDRGGVIADNQNTLKAGARGPSLLEDHIFRDKLGRFDRERIPERVVHARGYGAHGYFEAYEDLSAVTMASPFQAKGKKTPIFMRISTVAGSKGSPDLARDVRGFSIKFYTDAGNWDIVGNNIPVFFIQDAMKFPDLVHSIKPEPNCEFPQAQTAHDNFWDFASLSPEAVHMLLWIMSDRTIPRSLRFIEGFGVHTFRLVNAKGASKFVKFHFKPKAGLQSVMWNEAVKINGADPDFHRRDIWDTLSNGETIEWEMGMQIFDDAFAEQFPFDVLDATKLIPEEDVPVKIVGRLVLDRPVDNAFAETELVAVCPQNIIPGIDFSNDPLLQGRTFSYHDTQQHRLGTTNFNQFEINAPRCPMHNFSQDGFAARAANQPKGRINYEPNSWGGARENPSLGFHSYAEPLEGTKIRIRPEKFADHYSQARQFYISQTDTEQLHIANAFVFELSKVKHSFIRERLVSHLLNVDAKLAQRVADGLGLDTLPAAAKPAVAPRTDLKPSDKLSIIKNGPNSFKGRKLGILISEGTDANTFKNLQKVAAAEGAMTVVIASKIGGATLSDGTKVTADEKIGGGPSVLFDAVAIIPAKAVADKLKDDGTTKDFAADAFAHCKFIAYVQEAMPIFQAVGIDKALDKGCMEIKSMADAEQFIKACGKLRFWEREPMVEKV</sequence>
<feature type="compositionally biased region" description="Polar residues" evidence="15">
    <location>
        <begin position="1"/>
        <end position="20"/>
    </location>
</feature>
<evidence type="ECO:0000313" key="17">
    <source>
        <dbReference type="EMBL" id="WGZ89932.1"/>
    </source>
</evidence>
<dbReference type="PANTHER" id="PTHR42821:SF1">
    <property type="entry name" value="CATALASE-B"/>
    <property type="match status" value="1"/>
</dbReference>
<dbReference type="InterPro" id="IPR043156">
    <property type="entry name" value="Catalase_clade2_helical"/>
</dbReference>
<dbReference type="CDD" id="cd03132">
    <property type="entry name" value="GATase1_catalase"/>
    <property type="match status" value="1"/>
</dbReference>
<dbReference type="SUPFAM" id="SSF56634">
    <property type="entry name" value="Heme-dependent catalase-like"/>
    <property type="match status" value="1"/>
</dbReference>
<dbReference type="GO" id="GO:0005829">
    <property type="term" value="C:cytosol"/>
    <property type="evidence" value="ECO:0007669"/>
    <property type="project" value="TreeGrafter"/>
</dbReference>
<evidence type="ECO:0000256" key="4">
    <source>
        <dbReference type="ARBA" id="ARBA00022559"/>
    </source>
</evidence>
<dbReference type="GO" id="GO:0020037">
    <property type="term" value="F:heme binding"/>
    <property type="evidence" value="ECO:0007669"/>
    <property type="project" value="UniProtKB-UniRule"/>
</dbReference>
<evidence type="ECO:0000256" key="5">
    <source>
        <dbReference type="ARBA" id="ARBA00022617"/>
    </source>
</evidence>
<comment type="catalytic activity">
    <reaction evidence="10 14">
        <text>2 H2O2 = O2 + 2 H2O</text>
        <dbReference type="Rhea" id="RHEA:20309"/>
        <dbReference type="ChEBI" id="CHEBI:15377"/>
        <dbReference type="ChEBI" id="CHEBI:15379"/>
        <dbReference type="ChEBI" id="CHEBI:16240"/>
        <dbReference type="EC" id="1.11.1.6"/>
    </reaction>
</comment>
<keyword evidence="4 10" id="KW-0575">Peroxidase</keyword>
<evidence type="ECO:0000256" key="13">
    <source>
        <dbReference type="PIRSR" id="PIRSR038927-3"/>
    </source>
</evidence>
<evidence type="ECO:0000256" key="10">
    <source>
        <dbReference type="PIRNR" id="PIRNR038927"/>
    </source>
</evidence>
<dbReference type="InterPro" id="IPR024708">
    <property type="entry name" value="Catalase_AS"/>
</dbReference>
<feature type="binding site" evidence="13">
    <location>
        <position position="73"/>
    </location>
    <ligand>
        <name>heme</name>
        <dbReference type="ChEBI" id="CHEBI:30413"/>
    </ligand>
</feature>
<dbReference type="InterPro" id="IPR029062">
    <property type="entry name" value="Class_I_gatase-like"/>
</dbReference>
<evidence type="ECO:0000256" key="15">
    <source>
        <dbReference type="SAM" id="MobiDB-lite"/>
    </source>
</evidence>
<dbReference type="InterPro" id="IPR024712">
    <property type="entry name" value="Catalase_clade2"/>
</dbReference>
<dbReference type="Gene3D" id="2.40.180.10">
    <property type="entry name" value="Catalase core domain"/>
    <property type="match status" value="1"/>
</dbReference>
<feature type="binding site" evidence="13">
    <location>
        <position position="370"/>
    </location>
    <ligand>
        <name>heme</name>
        <dbReference type="ChEBI" id="CHEBI:30413"/>
    </ligand>
</feature>
<dbReference type="Pfam" id="PF06628">
    <property type="entry name" value="Catalase-rel"/>
    <property type="match status" value="1"/>
</dbReference>
<evidence type="ECO:0000259" key="16">
    <source>
        <dbReference type="SMART" id="SM01060"/>
    </source>
</evidence>
<gene>
    <name evidence="17" type="ORF">QJT80_10510</name>
</gene>
<evidence type="ECO:0000256" key="14">
    <source>
        <dbReference type="RuleBase" id="RU000498"/>
    </source>
</evidence>
<dbReference type="InterPro" id="IPR041399">
    <property type="entry name" value="Catalase_large_C"/>
</dbReference>
<dbReference type="Gene3D" id="3.40.50.880">
    <property type="match status" value="1"/>
</dbReference>
<dbReference type="InterPro" id="IPR010582">
    <property type="entry name" value="Catalase_immune_responsive"/>
</dbReference>
<evidence type="ECO:0000256" key="1">
    <source>
        <dbReference type="ARBA" id="ARBA00001971"/>
    </source>
</evidence>
<keyword evidence="6 10" id="KW-0479">Metal-binding</keyword>
<evidence type="ECO:0000256" key="12">
    <source>
        <dbReference type="PIRSR" id="PIRSR038927-2"/>
    </source>
</evidence>
<evidence type="ECO:0000256" key="2">
    <source>
        <dbReference type="ARBA" id="ARBA00010660"/>
    </source>
</evidence>
<comment type="similarity">
    <text evidence="2">Belongs to the catalase family. HPII subfamily.</text>
</comment>
<name>A0AA95H2A8_9GAMM</name>
<dbReference type="PRINTS" id="PR00067">
    <property type="entry name" value="CATALASE"/>
</dbReference>
<keyword evidence="9 10" id="KW-0376">Hydrogen peroxide</keyword>
<dbReference type="GO" id="GO:0046872">
    <property type="term" value="F:metal ion binding"/>
    <property type="evidence" value="ECO:0007669"/>
    <property type="project" value="UniProtKB-KW"/>
</dbReference>
<keyword evidence="7 10" id="KW-0560">Oxidoreductase</keyword>
<feature type="binding site" description="axial binding residue" evidence="12">
    <location>
        <position position="363"/>
    </location>
    <ligand>
        <name>heme</name>
        <dbReference type="ChEBI" id="CHEBI:30413"/>
    </ligand>
    <ligandPart>
        <name>Fe</name>
        <dbReference type="ChEBI" id="CHEBI:18248"/>
    </ligandPart>
</feature>
<dbReference type="SUPFAM" id="SSF52317">
    <property type="entry name" value="Class I glutamine amidotransferase-like"/>
    <property type="match status" value="1"/>
</dbReference>
<keyword evidence="5 10" id="KW-0349">Heme</keyword>
<dbReference type="SMART" id="SM01060">
    <property type="entry name" value="Catalase"/>
    <property type="match status" value="1"/>
</dbReference>
<dbReference type="InterPro" id="IPR002226">
    <property type="entry name" value="Catalase_haem_BS"/>
</dbReference>
<dbReference type="AlphaFoldDB" id="A0AA95H2A8"/>
<reference evidence="17" key="2">
    <citation type="submission" date="2023-04" db="EMBL/GenBank/DDBJ databases">
        <authorList>
            <person name="Beletskiy A.V."/>
            <person name="Mardanov A.V."/>
            <person name="Ravin N.V."/>
        </authorList>
    </citation>
    <scope>NUCLEOTIDE SEQUENCE</scope>
    <source>
        <strain evidence="17">GKL-01</strain>
    </source>
</reference>
<dbReference type="InterPro" id="IPR020835">
    <property type="entry name" value="Catalase_sf"/>
</dbReference>
<dbReference type="PROSITE" id="PS51402">
    <property type="entry name" value="CATALASE_3"/>
    <property type="match status" value="1"/>
</dbReference>
<proteinExistence type="inferred from homology"/>
<comment type="cofactor">
    <cofactor evidence="1 10 12">
        <name>heme</name>
        <dbReference type="ChEBI" id="CHEBI:30413"/>
    </cofactor>
</comment>
<organism evidence="17">
    <name type="scientific">Candidatus Thiocaldithrix dubininis</name>
    <dbReference type="NCBI Taxonomy" id="3080823"/>
    <lineage>
        <taxon>Bacteria</taxon>
        <taxon>Pseudomonadati</taxon>
        <taxon>Pseudomonadota</taxon>
        <taxon>Gammaproteobacteria</taxon>
        <taxon>Thiotrichales</taxon>
        <taxon>Thiotrichaceae</taxon>
        <taxon>Candidatus Thiocaldithrix</taxon>
    </lineage>
</organism>
<dbReference type="InterPro" id="IPR018028">
    <property type="entry name" value="Catalase"/>
</dbReference>
<reference evidence="17" key="1">
    <citation type="journal article" date="2023" name="Int. J. Mol. Sci.">
        <title>Metagenomics Revealed a New Genus 'Candidatus Thiocaldithrix dubininis' gen. nov., sp. nov. and a New Species 'Candidatus Thiothrix putei' sp. nov. in the Family Thiotrichaceae, Some Members of Which Have Traits of Both Na+- and H+-Motive Energetics.</title>
        <authorList>
            <person name="Ravin N.V."/>
            <person name="Muntyan M.S."/>
            <person name="Smolyakov D.D."/>
            <person name="Rudenko T.S."/>
            <person name="Beletsky A.V."/>
            <person name="Mardanov A.V."/>
            <person name="Grabovich M.Y."/>
        </authorList>
    </citation>
    <scope>NUCLEOTIDE SEQUENCE</scope>
    <source>
        <strain evidence="17">GKL-01</strain>
    </source>
</reference>
<evidence type="ECO:0000256" key="3">
    <source>
        <dbReference type="ARBA" id="ARBA00012314"/>
    </source>
</evidence>
<protein>
    <recommendedName>
        <fullName evidence="3 10">Catalase</fullName>
        <ecNumber evidence="3 10">1.11.1.6</ecNumber>
    </recommendedName>
</protein>
<feature type="binding site" evidence="13">
    <location>
        <position position="113"/>
    </location>
    <ligand>
        <name>heme</name>
        <dbReference type="ChEBI" id="CHEBI:30413"/>
    </ligand>
</feature>
<dbReference type="GO" id="GO:0006979">
    <property type="term" value="P:response to oxidative stress"/>
    <property type="evidence" value="ECO:0007669"/>
    <property type="project" value="InterPro"/>
</dbReference>
<feature type="region of interest" description="Disordered" evidence="15">
    <location>
        <begin position="1"/>
        <end position="29"/>
    </location>
</feature>
<dbReference type="KEGG" id="tdu:QJT80_10510"/>
<feature type="binding site" evidence="13">
    <location>
        <position position="359"/>
    </location>
    <ligand>
        <name>heme</name>
        <dbReference type="ChEBI" id="CHEBI:30413"/>
    </ligand>
</feature>
<dbReference type="GO" id="GO:0042744">
    <property type="term" value="P:hydrogen peroxide catabolic process"/>
    <property type="evidence" value="ECO:0007669"/>
    <property type="project" value="UniProtKB-UniRule"/>
</dbReference>
<evidence type="ECO:0000256" key="7">
    <source>
        <dbReference type="ARBA" id="ARBA00023002"/>
    </source>
</evidence>
<evidence type="ECO:0000256" key="6">
    <source>
        <dbReference type="ARBA" id="ARBA00022723"/>
    </source>
</evidence>
<dbReference type="GO" id="GO:0004096">
    <property type="term" value="F:catalase activity"/>
    <property type="evidence" value="ECO:0007669"/>
    <property type="project" value="UniProtKB-UniRule"/>
</dbReference>
<dbReference type="Gene3D" id="1.20.1370.20">
    <property type="match status" value="1"/>
</dbReference>
<dbReference type="Pfam" id="PF00199">
    <property type="entry name" value="Catalase"/>
    <property type="match status" value="1"/>
</dbReference>
<dbReference type="EC" id="1.11.1.6" evidence="3 10"/>
<dbReference type="Proteomes" id="UP001300672">
    <property type="component" value="Chromosome"/>
</dbReference>
<dbReference type="PIRSF" id="PIRSF038927">
    <property type="entry name" value="Catalase_clade2"/>
    <property type="match status" value="1"/>
</dbReference>
<feature type="domain" description="Catalase core" evidence="16">
    <location>
        <begin position="29"/>
        <end position="419"/>
    </location>
</feature>
<evidence type="ECO:0000256" key="9">
    <source>
        <dbReference type="ARBA" id="ARBA00023324"/>
    </source>
</evidence>
<feature type="active site" evidence="11">
    <location>
        <position position="76"/>
    </location>
</feature>
<evidence type="ECO:0000256" key="8">
    <source>
        <dbReference type="ARBA" id="ARBA00023004"/>
    </source>
</evidence>
<evidence type="ECO:0000256" key="11">
    <source>
        <dbReference type="PIRSR" id="PIRSR038927-1"/>
    </source>
</evidence>
<accession>A0AA95H2A8</accession>
<dbReference type="EMBL" id="CP124755">
    <property type="protein sequence ID" value="WGZ89932.1"/>
    <property type="molecule type" value="Genomic_DNA"/>
</dbReference>
<dbReference type="PANTHER" id="PTHR42821">
    <property type="entry name" value="CATALASE"/>
    <property type="match status" value="1"/>
</dbReference>